<comment type="caution">
    <text evidence="6">The sequence shown here is derived from an EMBL/GenBank/DDBJ whole genome shotgun (WGS) entry which is preliminary data.</text>
</comment>
<evidence type="ECO:0000313" key="7">
    <source>
        <dbReference type="Proteomes" id="UP000789342"/>
    </source>
</evidence>
<comment type="subcellular location">
    <subcellularLocation>
        <location evidence="1">Membrane</location>
        <topology evidence="1">Multi-pass membrane protein</topology>
    </subcellularLocation>
</comment>
<sequence>MDHKEAQKGTYKEMMSATLGDAINFRRGISTLVALSSIRATASIVWSGSRIIASAANSNLIPYFSPLLRKFLNGPRIIKKILRKFRVIEVDPDENNPNEDSCHDAPIGALIFQWLYCSIIIFVFPKSHPYEILVTMTQYSALIFFGLSALGLKKKRRTL</sequence>
<proteinExistence type="predicted"/>
<evidence type="ECO:0000313" key="6">
    <source>
        <dbReference type="EMBL" id="CAG8643385.1"/>
    </source>
</evidence>
<dbReference type="Proteomes" id="UP000789342">
    <property type="component" value="Unassembled WGS sequence"/>
</dbReference>
<dbReference type="Gene3D" id="1.20.1740.10">
    <property type="entry name" value="Amino acid/polyamine transporter I"/>
    <property type="match status" value="1"/>
</dbReference>
<keyword evidence="7" id="KW-1185">Reference proteome</keyword>
<dbReference type="OrthoDB" id="5982228at2759"/>
<evidence type="ECO:0000256" key="5">
    <source>
        <dbReference type="SAM" id="Phobius"/>
    </source>
</evidence>
<protein>
    <submittedName>
        <fullName evidence="6">14388_t:CDS:1</fullName>
    </submittedName>
</protein>
<gene>
    <name evidence="6" type="ORF">AMORRO_LOCUS9622</name>
</gene>
<dbReference type="InterPro" id="IPR002293">
    <property type="entry name" value="AA/rel_permease1"/>
</dbReference>
<evidence type="ECO:0000256" key="1">
    <source>
        <dbReference type="ARBA" id="ARBA00004141"/>
    </source>
</evidence>
<reference evidence="6" key="1">
    <citation type="submission" date="2021-06" db="EMBL/GenBank/DDBJ databases">
        <authorList>
            <person name="Kallberg Y."/>
            <person name="Tangrot J."/>
            <person name="Rosling A."/>
        </authorList>
    </citation>
    <scope>NUCLEOTIDE SEQUENCE</scope>
    <source>
        <strain evidence="6">CL551</strain>
    </source>
</reference>
<evidence type="ECO:0000256" key="2">
    <source>
        <dbReference type="ARBA" id="ARBA00022692"/>
    </source>
</evidence>
<dbReference type="Pfam" id="PF13520">
    <property type="entry name" value="AA_permease_2"/>
    <property type="match status" value="1"/>
</dbReference>
<feature type="transmembrane region" description="Helical" evidence="5">
    <location>
        <begin position="130"/>
        <end position="152"/>
    </location>
</feature>
<dbReference type="GO" id="GO:0016020">
    <property type="term" value="C:membrane"/>
    <property type="evidence" value="ECO:0007669"/>
    <property type="project" value="UniProtKB-SubCell"/>
</dbReference>
<evidence type="ECO:0000256" key="3">
    <source>
        <dbReference type="ARBA" id="ARBA00022989"/>
    </source>
</evidence>
<dbReference type="AlphaFoldDB" id="A0A9N9DLH5"/>
<dbReference type="EMBL" id="CAJVPV010009617">
    <property type="protein sequence ID" value="CAG8643385.1"/>
    <property type="molecule type" value="Genomic_DNA"/>
</dbReference>
<keyword evidence="3 5" id="KW-1133">Transmembrane helix</keyword>
<evidence type="ECO:0000256" key="4">
    <source>
        <dbReference type="ARBA" id="ARBA00023136"/>
    </source>
</evidence>
<dbReference type="GO" id="GO:0022857">
    <property type="term" value="F:transmembrane transporter activity"/>
    <property type="evidence" value="ECO:0007669"/>
    <property type="project" value="InterPro"/>
</dbReference>
<keyword evidence="2 5" id="KW-0812">Transmembrane</keyword>
<name>A0A9N9DLH5_9GLOM</name>
<organism evidence="6 7">
    <name type="scientific">Acaulospora morrowiae</name>
    <dbReference type="NCBI Taxonomy" id="94023"/>
    <lineage>
        <taxon>Eukaryota</taxon>
        <taxon>Fungi</taxon>
        <taxon>Fungi incertae sedis</taxon>
        <taxon>Mucoromycota</taxon>
        <taxon>Glomeromycotina</taxon>
        <taxon>Glomeromycetes</taxon>
        <taxon>Diversisporales</taxon>
        <taxon>Acaulosporaceae</taxon>
        <taxon>Acaulospora</taxon>
    </lineage>
</organism>
<keyword evidence="4 5" id="KW-0472">Membrane</keyword>
<accession>A0A9N9DLH5</accession>
<feature type="transmembrane region" description="Helical" evidence="5">
    <location>
        <begin position="105"/>
        <end position="124"/>
    </location>
</feature>